<evidence type="ECO:0000256" key="1">
    <source>
        <dbReference type="ARBA" id="ARBA00008828"/>
    </source>
</evidence>
<dbReference type="AlphaFoldDB" id="A0A1E7EX33"/>
<dbReference type="InParanoid" id="A0A1E7EX33"/>
<sequence>MGKKNRGRKNKGGDGSDDENSMDGNVDYLSENHTIDGLLSNGGGGGGGDNTTLGSMPDDESWDIHDNDDEDGAYHKKGATNMSNELEAIEIRQQKLDEILSSTVPEFASEKRSSKREAMLKMWFKALTNYATVPPYNVVEEYRDLLIKVCSQHAILRGSPSEQYAACRVLEAMAILIGDHDLYEQLVKRLTRTIQATHRAVPVRVAALRALGMIVFCGIHGNDDVITESVLDLCEQIVQIEYRGQTTPSSLRAAAWQVWTLLATTIHELYVAGKDDVSIGRGLLLLPVIMECLDQTTTDEQSLSLKEAAGQAMSYIHDARLRLGSDALDGDVHKLENTTDLQYKLGSWEGSEWEGDVDEITQTIYELANTSGHYLSKKAKKEQRYVFRDYLGMLQENEIPVETIQFRGGSLELSTYKDIIAYDFVKRCLQGGFQIQLLSNPTLQEIFGCDGSALGGSGGGYSQLEKRLLLGKTSEASKLKDQGRHKGRDKRQNVKNHFLTADEEYF</sequence>
<feature type="compositionally biased region" description="Acidic residues" evidence="2">
    <location>
        <begin position="57"/>
        <end position="71"/>
    </location>
</feature>
<evidence type="ECO:0000256" key="2">
    <source>
        <dbReference type="SAM" id="MobiDB-lite"/>
    </source>
</evidence>
<dbReference type="Gene3D" id="1.25.10.10">
    <property type="entry name" value="Leucine-rich Repeat Variant"/>
    <property type="match status" value="1"/>
</dbReference>
<dbReference type="InterPro" id="IPR011989">
    <property type="entry name" value="ARM-like"/>
</dbReference>
<accession>A0A1E7EX33</accession>
<dbReference type="InterPro" id="IPR016024">
    <property type="entry name" value="ARM-type_fold"/>
</dbReference>
<evidence type="ECO:0000259" key="3">
    <source>
        <dbReference type="Pfam" id="PF05004"/>
    </source>
</evidence>
<dbReference type="InterPro" id="IPR007701">
    <property type="entry name" value="Interferon-rel_develop_reg_N"/>
</dbReference>
<organism evidence="4 5">
    <name type="scientific">Fragilariopsis cylindrus CCMP1102</name>
    <dbReference type="NCBI Taxonomy" id="635003"/>
    <lineage>
        <taxon>Eukaryota</taxon>
        <taxon>Sar</taxon>
        <taxon>Stramenopiles</taxon>
        <taxon>Ochrophyta</taxon>
        <taxon>Bacillariophyta</taxon>
        <taxon>Bacillariophyceae</taxon>
        <taxon>Bacillariophycidae</taxon>
        <taxon>Bacillariales</taxon>
        <taxon>Bacillariaceae</taxon>
        <taxon>Fragilariopsis</taxon>
    </lineage>
</organism>
<reference evidence="4 5" key="1">
    <citation type="submission" date="2016-09" db="EMBL/GenBank/DDBJ databases">
        <title>Extensive genetic diversity and differential bi-allelic expression allows diatom success in the polar Southern Ocean.</title>
        <authorList>
            <consortium name="DOE Joint Genome Institute"/>
            <person name="Mock T."/>
            <person name="Otillar R.P."/>
            <person name="Strauss J."/>
            <person name="Dupont C."/>
            <person name="Frickenhaus S."/>
            <person name="Maumus F."/>
            <person name="Mcmullan M."/>
            <person name="Sanges R."/>
            <person name="Schmutz J."/>
            <person name="Toseland A."/>
            <person name="Valas R."/>
            <person name="Veluchamy A."/>
            <person name="Ward B.J."/>
            <person name="Allen A."/>
            <person name="Barry K."/>
            <person name="Falciatore A."/>
            <person name="Ferrante M."/>
            <person name="Fortunato A.E."/>
            <person name="Gloeckner G."/>
            <person name="Gruber A."/>
            <person name="Hipkin R."/>
            <person name="Janech M."/>
            <person name="Kroth P."/>
            <person name="Leese F."/>
            <person name="Lindquist E."/>
            <person name="Lyon B.R."/>
            <person name="Martin J."/>
            <person name="Mayer C."/>
            <person name="Parker M."/>
            <person name="Quesneville H."/>
            <person name="Raymond J."/>
            <person name="Uhlig C."/>
            <person name="Valentin K.U."/>
            <person name="Worden A.Z."/>
            <person name="Armbrust E.V."/>
            <person name="Bowler C."/>
            <person name="Green B."/>
            <person name="Moulton V."/>
            <person name="Van Oosterhout C."/>
            <person name="Grigoriev I."/>
        </authorList>
    </citation>
    <scope>NUCLEOTIDE SEQUENCE [LARGE SCALE GENOMIC DNA]</scope>
    <source>
        <strain evidence="4 5">CCMP1102</strain>
    </source>
</reference>
<dbReference type="SUPFAM" id="SSF48371">
    <property type="entry name" value="ARM repeat"/>
    <property type="match status" value="1"/>
</dbReference>
<dbReference type="InterPro" id="IPR039777">
    <property type="entry name" value="IFRD"/>
</dbReference>
<feature type="compositionally biased region" description="Gly residues" evidence="2">
    <location>
        <begin position="40"/>
        <end position="49"/>
    </location>
</feature>
<dbReference type="PANTHER" id="PTHR12354">
    <property type="entry name" value="INTERFERON-RELATED DEVELOPMENTAL REGULATOR"/>
    <property type="match status" value="1"/>
</dbReference>
<proteinExistence type="inferred from homology"/>
<dbReference type="OrthoDB" id="18978at2759"/>
<feature type="compositionally biased region" description="Basic residues" evidence="2">
    <location>
        <begin position="1"/>
        <end position="10"/>
    </location>
</feature>
<dbReference type="PANTHER" id="PTHR12354:SF1">
    <property type="entry name" value="INTERFERON-RELATED DEVELOPMENTAL REGULATOR 1"/>
    <property type="match status" value="1"/>
</dbReference>
<protein>
    <recommendedName>
        <fullName evidence="3">Interferon-related developmental regulator N-terminal domain-containing protein</fullName>
    </recommendedName>
</protein>
<comment type="similarity">
    <text evidence="1">Belongs to the IFRD family.</text>
</comment>
<name>A0A1E7EX33_9STRA</name>
<keyword evidence="5" id="KW-1185">Reference proteome</keyword>
<dbReference type="Pfam" id="PF05004">
    <property type="entry name" value="IFRD"/>
    <property type="match status" value="1"/>
</dbReference>
<gene>
    <name evidence="4" type="ORF">FRACYDRAFT_247140</name>
</gene>
<dbReference type="Proteomes" id="UP000095751">
    <property type="component" value="Unassembled WGS sequence"/>
</dbReference>
<evidence type="ECO:0000313" key="4">
    <source>
        <dbReference type="EMBL" id="OEU10598.1"/>
    </source>
</evidence>
<dbReference type="EMBL" id="KV784371">
    <property type="protein sequence ID" value="OEU10598.1"/>
    <property type="molecule type" value="Genomic_DNA"/>
</dbReference>
<feature type="region of interest" description="Disordered" evidence="2">
    <location>
        <begin position="1"/>
        <end position="77"/>
    </location>
</feature>
<feature type="domain" description="Interferon-related developmental regulator N-terminal" evidence="3">
    <location>
        <begin position="82"/>
        <end position="391"/>
    </location>
</feature>
<dbReference type="KEGG" id="fcy:FRACYDRAFT_247140"/>
<evidence type="ECO:0000313" key="5">
    <source>
        <dbReference type="Proteomes" id="UP000095751"/>
    </source>
</evidence>